<name>A0A379G474_9GAMM</name>
<evidence type="ECO:0000313" key="1">
    <source>
        <dbReference type="EMBL" id="SUC35854.1"/>
    </source>
</evidence>
<reference evidence="1 2" key="1">
    <citation type="submission" date="2018-06" db="EMBL/GenBank/DDBJ databases">
        <authorList>
            <consortium name="Pathogen Informatics"/>
            <person name="Doyle S."/>
        </authorList>
    </citation>
    <scope>NUCLEOTIDE SEQUENCE [LARGE SCALE GENOMIC DNA]</scope>
    <source>
        <strain evidence="1 2">NCTC12026</strain>
    </source>
</reference>
<dbReference type="EMBL" id="UGUA01000002">
    <property type="protein sequence ID" value="SUC35854.1"/>
    <property type="molecule type" value="Genomic_DNA"/>
</dbReference>
<protein>
    <recommendedName>
        <fullName evidence="3">HD family hydrolase</fullName>
    </recommendedName>
</protein>
<dbReference type="Gene3D" id="1.10.3210.10">
    <property type="entry name" value="Hypothetical protein af1432"/>
    <property type="match status" value="1"/>
</dbReference>
<dbReference type="Proteomes" id="UP000255129">
    <property type="component" value="Unassembled WGS sequence"/>
</dbReference>
<evidence type="ECO:0008006" key="3">
    <source>
        <dbReference type="Google" id="ProtNLM"/>
    </source>
</evidence>
<evidence type="ECO:0000313" key="2">
    <source>
        <dbReference type="Proteomes" id="UP000255129"/>
    </source>
</evidence>
<dbReference type="RefSeq" id="WP_115164421.1">
    <property type="nucleotide sequence ID" value="NZ_UGUA01000002.1"/>
</dbReference>
<organism evidence="1 2">
    <name type="scientific">Providencia rustigianii</name>
    <dbReference type="NCBI Taxonomy" id="158850"/>
    <lineage>
        <taxon>Bacteria</taxon>
        <taxon>Pseudomonadati</taxon>
        <taxon>Pseudomonadota</taxon>
        <taxon>Gammaproteobacteria</taxon>
        <taxon>Enterobacterales</taxon>
        <taxon>Morganellaceae</taxon>
        <taxon>Providencia</taxon>
    </lineage>
</organism>
<dbReference type="OrthoDB" id="1099791at2"/>
<sequence>MSYISTFTGKHFDFINICAEDISIEDIAQGLSNECRFAGQIDSFYSVAQHSVHVSQIVPPEYALEALLHDAAEAYCKDLPSPLKALLPSYKAIESSVQNVITDKWNLPTALSDIVHYADLTMLATERRDLDVDGENVWPILEGIPSSNLITVNPMLPIQARAMFIHRYNQLTGIVPEFDADIRLSEIHSYGAFGRIYFDKKERFPDGSQIQTSRVINIDTYLADGYIQTVNSVYRIVV</sequence>
<dbReference type="SUPFAM" id="SSF109604">
    <property type="entry name" value="HD-domain/PDEase-like"/>
    <property type="match status" value="1"/>
</dbReference>
<dbReference type="AlphaFoldDB" id="A0A379G474"/>
<gene>
    <name evidence="1" type="ORF">NCTC12026_02255</name>
</gene>
<accession>A0A379G474</accession>
<proteinExistence type="predicted"/>